<dbReference type="EMBL" id="CAJPWZ010003271">
    <property type="protein sequence ID" value="CAG2255446.1"/>
    <property type="molecule type" value="Genomic_DNA"/>
</dbReference>
<evidence type="ECO:0000313" key="15">
    <source>
        <dbReference type="Proteomes" id="UP000683360"/>
    </source>
</evidence>
<evidence type="ECO:0000256" key="11">
    <source>
        <dbReference type="PROSITE-ProRule" id="PRU00042"/>
    </source>
</evidence>
<evidence type="ECO:0000256" key="12">
    <source>
        <dbReference type="SAM" id="MobiDB-lite"/>
    </source>
</evidence>
<feature type="region of interest" description="Disordered" evidence="12">
    <location>
        <begin position="158"/>
        <end position="208"/>
    </location>
</feature>
<evidence type="ECO:0000256" key="7">
    <source>
        <dbReference type="ARBA" id="ARBA00023015"/>
    </source>
</evidence>
<reference evidence="14" key="1">
    <citation type="submission" date="2021-03" db="EMBL/GenBank/DDBJ databases">
        <authorList>
            <person name="Bekaert M."/>
        </authorList>
    </citation>
    <scope>NUCLEOTIDE SEQUENCE</scope>
</reference>
<dbReference type="GO" id="GO:0000981">
    <property type="term" value="F:DNA-binding transcription factor activity, RNA polymerase II-specific"/>
    <property type="evidence" value="ECO:0007669"/>
    <property type="project" value="TreeGrafter"/>
</dbReference>
<evidence type="ECO:0000256" key="1">
    <source>
        <dbReference type="ARBA" id="ARBA00004123"/>
    </source>
</evidence>
<proteinExistence type="inferred from homology"/>
<evidence type="ECO:0000256" key="9">
    <source>
        <dbReference type="ARBA" id="ARBA00023163"/>
    </source>
</evidence>
<dbReference type="InterPro" id="IPR036236">
    <property type="entry name" value="Znf_C2H2_sf"/>
</dbReference>
<dbReference type="FunFam" id="3.30.160.60:FF:000358">
    <property type="entry name" value="zinc finger protein 24"/>
    <property type="match status" value="1"/>
</dbReference>
<dbReference type="Proteomes" id="UP000683360">
    <property type="component" value="Unassembled WGS sequence"/>
</dbReference>
<evidence type="ECO:0000256" key="2">
    <source>
        <dbReference type="ARBA" id="ARBA00006991"/>
    </source>
</evidence>
<dbReference type="PANTHER" id="PTHR24394:SF39">
    <property type="entry name" value="ZINC FINGER AND BTB DOMAIN CONTAINING 14"/>
    <property type="match status" value="1"/>
</dbReference>
<dbReference type="PANTHER" id="PTHR24394">
    <property type="entry name" value="ZINC FINGER PROTEIN"/>
    <property type="match status" value="1"/>
</dbReference>
<dbReference type="Pfam" id="PF00096">
    <property type="entry name" value="zf-C2H2"/>
    <property type="match status" value="4"/>
</dbReference>
<dbReference type="InterPro" id="IPR013087">
    <property type="entry name" value="Znf_C2H2_type"/>
</dbReference>
<evidence type="ECO:0000256" key="8">
    <source>
        <dbReference type="ARBA" id="ARBA00023125"/>
    </source>
</evidence>
<name>A0A8S3VFH0_MYTED</name>
<dbReference type="PROSITE" id="PS00028">
    <property type="entry name" value="ZINC_FINGER_C2H2_1"/>
    <property type="match status" value="3"/>
</dbReference>
<keyword evidence="4" id="KW-0677">Repeat</keyword>
<dbReference type="GO" id="GO:0003677">
    <property type="term" value="F:DNA binding"/>
    <property type="evidence" value="ECO:0007669"/>
    <property type="project" value="UniProtKB-KW"/>
</dbReference>
<comment type="subcellular location">
    <subcellularLocation>
        <location evidence="1">Nucleus</location>
    </subcellularLocation>
</comment>
<accession>A0A8S3VFH0</accession>
<keyword evidence="5 11" id="KW-0863">Zinc-finger</keyword>
<sequence>MSFDSAMVHYSSEDNKPCCKFCGKKFAQSSYIKAHMRLHTGEKPFACSFCPKRFSDCSNWKKHERIHIRQLGIKVDTPPPPQRTESSKSKPVLISPPIKEKKPYICKICGQTFAQSGSFRMHERRHMMEMLHQCPLCPIKFANYEDAKRHLATHSEMAESKMAEGSQGTGESPDALSPHIDTFSPRSSHADQVSSPLFPFPPQIQQHL</sequence>
<evidence type="ECO:0000256" key="10">
    <source>
        <dbReference type="ARBA" id="ARBA00023242"/>
    </source>
</evidence>
<keyword evidence="8" id="KW-0238">DNA-binding</keyword>
<feature type="compositionally biased region" description="Polar residues" evidence="12">
    <location>
        <begin position="184"/>
        <end position="195"/>
    </location>
</feature>
<protein>
    <recommendedName>
        <fullName evidence="13">C2H2-type domain-containing protein</fullName>
    </recommendedName>
</protein>
<dbReference type="OrthoDB" id="6249959at2759"/>
<evidence type="ECO:0000259" key="13">
    <source>
        <dbReference type="PROSITE" id="PS50157"/>
    </source>
</evidence>
<comment type="similarity">
    <text evidence="2">Belongs to the krueppel C2H2-type zinc-finger protein family.</text>
</comment>
<evidence type="ECO:0000256" key="3">
    <source>
        <dbReference type="ARBA" id="ARBA00022723"/>
    </source>
</evidence>
<feature type="domain" description="C2H2-type" evidence="13">
    <location>
        <begin position="104"/>
        <end position="131"/>
    </location>
</feature>
<dbReference type="GO" id="GO:0008270">
    <property type="term" value="F:zinc ion binding"/>
    <property type="evidence" value="ECO:0007669"/>
    <property type="project" value="UniProtKB-KW"/>
</dbReference>
<evidence type="ECO:0000313" key="14">
    <source>
        <dbReference type="EMBL" id="CAG2255446.1"/>
    </source>
</evidence>
<dbReference type="SMART" id="SM00355">
    <property type="entry name" value="ZnF_C2H2"/>
    <property type="match status" value="4"/>
</dbReference>
<dbReference type="GO" id="GO:0005634">
    <property type="term" value="C:nucleus"/>
    <property type="evidence" value="ECO:0007669"/>
    <property type="project" value="UniProtKB-SubCell"/>
</dbReference>
<keyword evidence="6" id="KW-0862">Zinc</keyword>
<keyword evidence="10" id="KW-0539">Nucleus</keyword>
<dbReference type="PROSITE" id="PS50157">
    <property type="entry name" value="ZINC_FINGER_C2H2_2"/>
    <property type="match status" value="3"/>
</dbReference>
<gene>
    <name evidence="14" type="ORF">MEDL_66860</name>
</gene>
<dbReference type="FunFam" id="3.30.160.60:FF:000193">
    <property type="entry name" value="Zinc finger protein 300"/>
    <property type="match status" value="1"/>
</dbReference>
<keyword evidence="9" id="KW-0804">Transcription</keyword>
<evidence type="ECO:0000256" key="5">
    <source>
        <dbReference type="ARBA" id="ARBA00022771"/>
    </source>
</evidence>
<feature type="domain" description="C2H2-type" evidence="13">
    <location>
        <begin position="19"/>
        <end position="44"/>
    </location>
</feature>
<evidence type="ECO:0000256" key="6">
    <source>
        <dbReference type="ARBA" id="ARBA00022833"/>
    </source>
</evidence>
<keyword evidence="15" id="KW-1185">Reference proteome</keyword>
<dbReference type="Gene3D" id="3.30.160.60">
    <property type="entry name" value="Classic Zinc Finger"/>
    <property type="match status" value="3"/>
</dbReference>
<dbReference type="FunFam" id="3.30.160.60:FF:001450">
    <property type="entry name" value="zinc finger protein 774"/>
    <property type="match status" value="1"/>
</dbReference>
<organism evidence="14 15">
    <name type="scientific">Mytilus edulis</name>
    <name type="common">Blue mussel</name>
    <dbReference type="NCBI Taxonomy" id="6550"/>
    <lineage>
        <taxon>Eukaryota</taxon>
        <taxon>Metazoa</taxon>
        <taxon>Spiralia</taxon>
        <taxon>Lophotrochozoa</taxon>
        <taxon>Mollusca</taxon>
        <taxon>Bivalvia</taxon>
        <taxon>Autobranchia</taxon>
        <taxon>Pteriomorphia</taxon>
        <taxon>Mytilida</taxon>
        <taxon>Mytiloidea</taxon>
        <taxon>Mytilidae</taxon>
        <taxon>Mytilinae</taxon>
        <taxon>Mytilus</taxon>
    </lineage>
</organism>
<feature type="region of interest" description="Disordered" evidence="12">
    <location>
        <begin position="74"/>
        <end position="94"/>
    </location>
</feature>
<evidence type="ECO:0000256" key="4">
    <source>
        <dbReference type="ARBA" id="ARBA00022737"/>
    </source>
</evidence>
<keyword evidence="3" id="KW-0479">Metal-binding</keyword>
<dbReference type="SUPFAM" id="SSF57667">
    <property type="entry name" value="beta-beta-alpha zinc fingers"/>
    <property type="match status" value="2"/>
</dbReference>
<comment type="caution">
    <text evidence="14">The sequence shown here is derived from an EMBL/GenBank/DDBJ whole genome shotgun (WGS) entry which is preliminary data.</text>
</comment>
<feature type="domain" description="C2H2-type" evidence="13">
    <location>
        <begin position="45"/>
        <end position="67"/>
    </location>
</feature>
<dbReference type="AlphaFoldDB" id="A0A8S3VFH0"/>
<keyword evidence="7" id="KW-0805">Transcription regulation</keyword>